<dbReference type="Proteomes" id="UP000199206">
    <property type="component" value="Unassembled WGS sequence"/>
</dbReference>
<dbReference type="PANTHER" id="PTHR12992">
    <property type="entry name" value="NUDIX HYDROLASE"/>
    <property type="match status" value="1"/>
</dbReference>
<dbReference type="Gene3D" id="3.90.79.10">
    <property type="entry name" value="Nucleoside Triphosphate Pyrophosphohydrolase"/>
    <property type="match status" value="1"/>
</dbReference>
<dbReference type="AlphaFoldDB" id="A0A1H8EYV5"/>
<dbReference type="STRING" id="1166340.SAMN05192583_2355"/>
<dbReference type="OrthoDB" id="9802805at2"/>
<keyword evidence="4" id="KW-0378">Hydrolase</keyword>
<name>A0A1H8EYV5_9SPHN</name>
<evidence type="ECO:0000259" key="7">
    <source>
        <dbReference type="PROSITE" id="PS51462"/>
    </source>
</evidence>
<evidence type="ECO:0000256" key="1">
    <source>
        <dbReference type="ARBA" id="ARBA00001936"/>
    </source>
</evidence>
<accession>A0A1H8EYV5</accession>
<dbReference type="GO" id="GO:0010945">
    <property type="term" value="F:coenzyme A diphosphatase activity"/>
    <property type="evidence" value="ECO:0007669"/>
    <property type="project" value="InterPro"/>
</dbReference>
<dbReference type="NCBIfam" id="NF007980">
    <property type="entry name" value="PRK10707.1"/>
    <property type="match status" value="1"/>
</dbReference>
<evidence type="ECO:0000256" key="2">
    <source>
        <dbReference type="ARBA" id="ARBA00001946"/>
    </source>
</evidence>
<dbReference type="InterPro" id="IPR000086">
    <property type="entry name" value="NUDIX_hydrolase_dom"/>
</dbReference>
<feature type="domain" description="Nudix hydrolase" evidence="7">
    <location>
        <begin position="36"/>
        <end position="166"/>
    </location>
</feature>
<comment type="cofactor">
    <cofactor evidence="1">
        <name>Mn(2+)</name>
        <dbReference type="ChEBI" id="CHEBI:29035"/>
    </cofactor>
</comment>
<dbReference type="PANTHER" id="PTHR12992:SF11">
    <property type="entry name" value="MITOCHONDRIAL COENZYME A DIPHOSPHATASE NUDT8"/>
    <property type="match status" value="1"/>
</dbReference>
<protein>
    <submittedName>
        <fullName evidence="8">8-oxo-dGTP pyrophosphatase MutT, NUDIX family</fullName>
    </submittedName>
</protein>
<organism evidence="8 9">
    <name type="scientific">Sphingomonas gellani</name>
    <dbReference type="NCBI Taxonomy" id="1166340"/>
    <lineage>
        <taxon>Bacteria</taxon>
        <taxon>Pseudomonadati</taxon>
        <taxon>Pseudomonadota</taxon>
        <taxon>Alphaproteobacteria</taxon>
        <taxon>Sphingomonadales</taxon>
        <taxon>Sphingomonadaceae</taxon>
        <taxon>Sphingomonas</taxon>
    </lineage>
</organism>
<evidence type="ECO:0000313" key="8">
    <source>
        <dbReference type="EMBL" id="SEN24570.1"/>
    </source>
</evidence>
<sequence>MTLADRLAASLSASPSSETMFLAGDDGLLSDALIQLVPAAVLIAVIDRVEPGVILTERAATLRHHAGQIAFPGGRIDPGDESPVAAALREADEEIALPPEAVRVAGVTDRYRTGTGFDITPVVAVVPPGLPLRPSEAEVASVFEVPLRHLLDPANHRPAHAMWKGRERHFHEIQWQDRRIWGATAGIIVNLSRRLAWA</sequence>
<gene>
    <name evidence="8" type="ORF">SAMN05192583_2355</name>
</gene>
<dbReference type="GO" id="GO:0046872">
    <property type="term" value="F:metal ion binding"/>
    <property type="evidence" value="ECO:0007669"/>
    <property type="project" value="UniProtKB-KW"/>
</dbReference>
<keyword evidence="3" id="KW-0479">Metal-binding</keyword>
<dbReference type="EMBL" id="FOCF01000005">
    <property type="protein sequence ID" value="SEN24570.1"/>
    <property type="molecule type" value="Genomic_DNA"/>
</dbReference>
<reference evidence="9" key="1">
    <citation type="submission" date="2016-10" db="EMBL/GenBank/DDBJ databases">
        <authorList>
            <person name="Varghese N."/>
            <person name="Submissions S."/>
        </authorList>
    </citation>
    <scope>NUCLEOTIDE SEQUENCE [LARGE SCALE GENOMIC DNA]</scope>
    <source>
        <strain evidence="9">S6-262</strain>
    </source>
</reference>
<proteinExistence type="predicted"/>
<dbReference type="Pfam" id="PF00293">
    <property type="entry name" value="NUDIX"/>
    <property type="match status" value="1"/>
</dbReference>
<comment type="cofactor">
    <cofactor evidence="2">
        <name>Mg(2+)</name>
        <dbReference type="ChEBI" id="CHEBI:18420"/>
    </cofactor>
</comment>
<dbReference type="InterPro" id="IPR015797">
    <property type="entry name" value="NUDIX_hydrolase-like_dom_sf"/>
</dbReference>
<evidence type="ECO:0000313" key="9">
    <source>
        <dbReference type="Proteomes" id="UP000199206"/>
    </source>
</evidence>
<evidence type="ECO:0000256" key="3">
    <source>
        <dbReference type="ARBA" id="ARBA00022723"/>
    </source>
</evidence>
<dbReference type="SUPFAM" id="SSF55811">
    <property type="entry name" value="Nudix"/>
    <property type="match status" value="1"/>
</dbReference>
<keyword evidence="5" id="KW-0460">Magnesium</keyword>
<evidence type="ECO:0000256" key="4">
    <source>
        <dbReference type="ARBA" id="ARBA00022801"/>
    </source>
</evidence>
<evidence type="ECO:0000256" key="5">
    <source>
        <dbReference type="ARBA" id="ARBA00022842"/>
    </source>
</evidence>
<dbReference type="RefSeq" id="WP_093665890.1">
    <property type="nucleotide sequence ID" value="NZ_FOCF01000005.1"/>
</dbReference>
<keyword evidence="9" id="KW-1185">Reference proteome</keyword>
<dbReference type="InterPro" id="IPR045121">
    <property type="entry name" value="CoAse"/>
</dbReference>
<dbReference type="PROSITE" id="PS51462">
    <property type="entry name" value="NUDIX"/>
    <property type="match status" value="1"/>
</dbReference>
<dbReference type="CDD" id="cd03426">
    <property type="entry name" value="NUDIX_CoAse_Nudt7"/>
    <property type="match status" value="1"/>
</dbReference>
<evidence type="ECO:0000256" key="6">
    <source>
        <dbReference type="ARBA" id="ARBA00023211"/>
    </source>
</evidence>
<keyword evidence="6" id="KW-0464">Manganese</keyword>